<name>A0A0F5N4E8_9MYCO</name>
<dbReference type="Proteomes" id="UP000193781">
    <property type="component" value="Unassembled WGS sequence"/>
</dbReference>
<dbReference type="GeneID" id="77303740"/>
<organism evidence="1 2">
    <name type="scientific">Mycobacterium nebraskense</name>
    <dbReference type="NCBI Taxonomy" id="244292"/>
    <lineage>
        <taxon>Bacteria</taxon>
        <taxon>Bacillati</taxon>
        <taxon>Actinomycetota</taxon>
        <taxon>Actinomycetes</taxon>
        <taxon>Mycobacteriales</taxon>
        <taxon>Mycobacteriaceae</taxon>
        <taxon>Mycobacterium</taxon>
    </lineage>
</organism>
<accession>A0A0F5N4E8</accession>
<gene>
    <name evidence="1" type="ORF">AWC17_21545</name>
</gene>
<dbReference type="AlphaFoldDB" id="A0A0F5N4E8"/>
<dbReference type="OrthoDB" id="4748714at2"/>
<evidence type="ECO:0000313" key="2">
    <source>
        <dbReference type="Proteomes" id="UP000193781"/>
    </source>
</evidence>
<comment type="caution">
    <text evidence="1">The sequence shown here is derived from an EMBL/GenBank/DDBJ whole genome shotgun (WGS) entry which is preliminary data.</text>
</comment>
<dbReference type="EMBL" id="LQPH01000189">
    <property type="protein sequence ID" value="ORW13076.1"/>
    <property type="molecule type" value="Genomic_DNA"/>
</dbReference>
<proteinExistence type="predicted"/>
<dbReference type="RefSeq" id="WP_007168495.1">
    <property type="nucleotide sequence ID" value="NZ_JACKSS010000023.1"/>
</dbReference>
<keyword evidence="2" id="KW-1185">Reference proteome</keyword>
<evidence type="ECO:0000313" key="1">
    <source>
        <dbReference type="EMBL" id="ORW13076.1"/>
    </source>
</evidence>
<reference evidence="1 2" key="1">
    <citation type="submission" date="2016-01" db="EMBL/GenBank/DDBJ databases">
        <title>The new phylogeny of the genus Mycobacterium.</title>
        <authorList>
            <person name="Tarcisio F."/>
            <person name="Conor M."/>
            <person name="Antonella G."/>
            <person name="Elisabetta G."/>
            <person name="Giulia F.S."/>
            <person name="Sara T."/>
            <person name="Anna F."/>
            <person name="Clotilde B."/>
            <person name="Roberto B."/>
            <person name="Veronica D.S."/>
            <person name="Fabio R."/>
            <person name="Monica P."/>
            <person name="Olivier J."/>
            <person name="Enrico T."/>
            <person name="Nicola S."/>
        </authorList>
    </citation>
    <scope>NUCLEOTIDE SEQUENCE [LARGE SCALE GENOMIC DNA]</scope>
    <source>
        <strain evidence="1 2">DSM 44803</strain>
    </source>
</reference>
<protein>
    <submittedName>
        <fullName evidence="1">XRE family transcriptional regulator</fullName>
    </submittedName>
</protein>
<sequence>MPVLTVSAAQRLDDEAATLSIREIAAYLQEAVGQRVAAAMAGLADAKQIGRYARKGGPEPHGATERRLREGYKVVRMLVDAYDDKTARAWLFGTNTRLDDRAPIEVLGAAVDTAEFAMVVRAARQVASFQS</sequence>